<dbReference type="STRING" id="608538.HTH_1641"/>
<feature type="transmembrane region" description="Helical" evidence="9">
    <location>
        <begin position="172"/>
        <end position="195"/>
    </location>
</feature>
<dbReference type="NCBIfam" id="TIGR00916">
    <property type="entry name" value="2A0604s01"/>
    <property type="match status" value="1"/>
</dbReference>
<dbReference type="Pfam" id="PF02355">
    <property type="entry name" value="SecD_SecF_C"/>
    <property type="match status" value="1"/>
</dbReference>
<dbReference type="InterPro" id="IPR022646">
    <property type="entry name" value="SecD/SecF_CS"/>
</dbReference>
<dbReference type="GO" id="GO:0015450">
    <property type="term" value="F:protein-transporting ATPase activity"/>
    <property type="evidence" value="ECO:0007669"/>
    <property type="project" value="InterPro"/>
</dbReference>
<dbReference type="InterPro" id="IPR022645">
    <property type="entry name" value="SecD/SecF_bac"/>
</dbReference>
<dbReference type="PATRIC" id="fig|608538.5.peg.1660"/>
<dbReference type="eggNOG" id="COG0341">
    <property type="taxonomic scope" value="Bacteria"/>
</dbReference>
<dbReference type="InterPro" id="IPR048634">
    <property type="entry name" value="SecD_SecF_C"/>
</dbReference>
<protein>
    <recommendedName>
        <fullName evidence="9">Protein-export membrane protein SecF</fullName>
    </recommendedName>
</protein>
<dbReference type="GO" id="GO:0065002">
    <property type="term" value="P:intracellular protein transmembrane transport"/>
    <property type="evidence" value="ECO:0007669"/>
    <property type="project" value="UniProtKB-UniRule"/>
</dbReference>
<feature type="transmembrane region" description="Helical" evidence="9">
    <location>
        <begin position="250"/>
        <end position="274"/>
    </location>
</feature>
<accession>D3DJT6</accession>
<dbReference type="PANTHER" id="PTHR30081:SF8">
    <property type="entry name" value="PROTEIN TRANSLOCASE SUBUNIT SECF"/>
    <property type="match status" value="1"/>
</dbReference>
<keyword evidence="4 9" id="KW-0812">Transmembrane</keyword>
<evidence type="ECO:0000256" key="6">
    <source>
        <dbReference type="ARBA" id="ARBA00022989"/>
    </source>
</evidence>
<evidence type="ECO:0000256" key="5">
    <source>
        <dbReference type="ARBA" id="ARBA00022927"/>
    </source>
</evidence>
<dbReference type="GO" id="GO:0005886">
    <property type="term" value="C:plasma membrane"/>
    <property type="evidence" value="ECO:0007669"/>
    <property type="project" value="UniProtKB-SubCell"/>
</dbReference>
<evidence type="ECO:0000256" key="7">
    <source>
        <dbReference type="ARBA" id="ARBA00023010"/>
    </source>
</evidence>
<keyword evidence="7 9" id="KW-0811">Translocation</keyword>
<evidence type="ECO:0000256" key="2">
    <source>
        <dbReference type="ARBA" id="ARBA00022448"/>
    </source>
</evidence>
<name>D3DJT6_HYDTT</name>
<keyword evidence="2 9" id="KW-0813">Transport</keyword>
<dbReference type="InterPro" id="IPR005665">
    <property type="entry name" value="SecF_bac"/>
</dbReference>
<evidence type="ECO:0000256" key="8">
    <source>
        <dbReference type="ARBA" id="ARBA00023136"/>
    </source>
</evidence>
<dbReference type="InterPro" id="IPR055344">
    <property type="entry name" value="SecD_SecF_C_bact"/>
</dbReference>
<comment type="function">
    <text evidence="9">Part of the Sec protein translocase complex. Interacts with the SecYEG preprotein conducting channel. SecDF uses the proton motive force (PMF) to complete protein translocation after the ATP-dependent function of SecA.</text>
</comment>
<dbReference type="EMBL" id="AP011112">
    <property type="protein sequence ID" value="BAI70088.1"/>
    <property type="molecule type" value="Genomic_DNA"/>
</dbReference>
<dbReference type="AlphaFoldDB" id="D3DJT6"/>
<dbReference type="KEGG" id="hth:HTH_1641"/>
<feature type="transmembrane region" description="Helical" evidence="9">
    <location>
        <begin position="226"/>
        <end position="244"/>
    </location>
</feature>
<dbReference type="KEGG" id="hte:Hydth_1627"/>
<gene>
    <name evidence="9 11" type="primary">secF</name>
    <name evidence="11" type="ordered locus">HTH_1641</name>
</gene>
<feature type="domain" description="Protein export membrane protein SecD/SecF C-terminal" evidence="10">
    <location>
        <begin position="96"/>
        <end position="278"/>
    </location>
</feature>
<dbReference type="GO" id="GO:0043952">
    <property type="term" value="P:protein transport by the Sec complex"/>
    <property type="evidence" value="ECO:0007669"/>
    <property type="project" value="UniProtKB-UniRule"/>
</dbReference>
<dbReference type="HAMAP" id="MF_01464_B">
    <property type="entry name" value="SecF_B"/>
    <property type="match status" value="1"/>
</dbReference>
<dbReference type="PRINTS" id="PR01755">
    <property type="entry name" value="SECFTRNLCASE"/>
</dbReference>
<evidence type="ECO:0000313" key="12">
    <source>
        <dbReference type="Proteomes" id="UP000002574"/>
    </source>
</evidence>
<feature type="transmembrane region" description="Helical" evidence="9">
    <location>
        <begin position="12"/>
        <end position="30"/>
    </location>
</feature>
<proteinExistence type="inferred from homology"/>
<dbReference type="Proteomes" id="UP000002574">
    <property type="component" value="Chromosome"/>
</dbReference>
<dbReference type="PANTHER" id="PTHR30081">
    <property type="entry name" value="PROTEIN-EXPORT MEMBRANE PROTEIN SEC"/>
    <property type="match status" value="1"/>
</dbReference>
<evidence type="ECO:0000256" key="3">
    <source>
        <dbReference type="ARBA" id="ARBA00022475"/>
    </source>
</evidence>
<reference evidence="11 12" key="1">
    <citation type="journal article" date="2010" name="J. Bacteriol.">
        <title>Complete genome sequence of the thermophilic, obligately chemolithoautotrophic hydrogen-oxidizing bacterium Hydrogenobacter thermophilus TK-6.</title>
        <authorList>
            <person name="Arai H."/>
            <person name="Kanbe H."/>
            <person name="Ishii M."/>
            <person name="Igarashi Y."/>
        </authorList>
    </citation>
    <scope>NUCLEOTIDE SEQUENCE [LARGE SCALE GENOMIC DNA]</scope>
    <source>
        <strain evidence="12">DSM 6534 / IAM 12695 / TK-6</strain>
    </source>
</reference>
<dbReference type="NCBIfam" id="TIGR00966">
    <property type="entry name" value="transloc_SecF"/>
    <property type="match status" value="1"/>
</dbReference>
<evidence type="ECO:0000259" key="10">
    <source>
        <dbReference type="Pfam" id="PF02355"/>
    </source>
</evidence>
<dbReference type="RefSeq" id="WP_012964268.1">
    <property type="nucleotide sequence ID" value="NC_013799.1"/>
</dbReference>
<organism evidence="11 12">
    <name type="scientific">Hydrogenobacter thermophilus (strain DSM 6534 / IAM 12695 / TK-6)</name>
    <dbReference type="NCBI Taxonomy" id="608538"/>
    <lineage>
        <taxon>Bacteria</taxon>
        <taxon>Pseudomonadati</taxon>
        <taxon>Aquificota</taxon>
        <taxon>Aquificia</taxon>
        <taxon>Aquificales</taxon>
        <taxon>Aquificaceae</taxon>
        <taxon>Hydrogenobacter</taxon>
    </lineage>
</organism>
<evidence type="ECO:0000256" key="1">
    <source>
        <dbReference type="ARBA" id="ARBA00004651"/>
    </source>
</evidence>
<keyword evidence="5 9" id="KW-0653">Protein transport</keyword>
<comment type="subcellular location">
    <subcellularLocation>
        <location evidence="9">Cell inner membrane</location>
        <topology evidence="9">Multi-pass membrane protein</topology>
    </subcellularLocation>
    <subcellularLocation>
        <location evidence="1">Cell membrane</location>
        <topology evidence="1">Multi-pass membrane protein</topology>
    </subcellularLocation>
</comment>
<sequence length="288" mass="31362">MRQIDFMSLRFYAYVFSALLVLLSFLSLYWKGLNLGLDFTGGTVIEVRYSPKIDIGKVREAIQKAGLSSVQVQDTASGTVLVKLKLGESREVALQVLKKLGNAEIVSMQTIGGVISDELRKKAIWSLLVAIGGIMLYLGYRFEPVWAFSGVVALAHDVLVVVGAYSLTQREISLDVVASFLIVAGYSMSDTVVVFDRIRESLRVRKATDLKQVINLSINQTLSRTLMTSLTVLVVAIALFLLGGPALSNIMFAFVIGIAVGTLSSIFVASALMLDIKSKLFKVGLQKT</sequence>
<feature type="transmembrane region" description="Helical" evidence="9">
    <location>
        <begin position="145"/>
        <end position="166"/>
    </location>
</feature>
<evidence type="ECO:0000313" key="11">
    <source>
        <dbReference type="EMBL" id="BAI70088.1"/>
    </source>
</evidence>
<feature type="transmembrane region" description="Helical" evidence="9">
    <location>
        <begin position="123"/>
        <end position="140"/>
    </location>
</feature>
<evidence type="ECO:0000256" key="4">
    <source>
        <dbReference type="ARBA" id="ARBA00022692"/>
    </source>
</evidence>
<evidence type="ECO:0000256" key="9">
    <source>
        <dbReference type="HAMAP-Rule" id="MF_01464"/>
    </source>
</evidence>
<dbReference type="OrthoDB" id="9805019at2"/>
<dbReference type="Gene3D" id="1.20.1640.10">
    <property type="entry name" value="Multidrug efflux transporter AcrB transmembrane domain"/>
    <property type="match status" value="1"/>
</dbReference>
<keyword evidence="12" id="KW-1185">Reference proteome</keyword>
<keyword evidence="3 9" id="KW-1003">Cell membrane</keyword>
<dbReference type="SUPFAM" id="SSF82866">
    <property type="entry name" value="Multidrug efflux transporter AcrB transmembrane domain"/>
    <property type="match status" value="1"/>
</dbReference>
<keyword evidence="9" id="KW-0997">Cell inner membrane</keyword>
<comment type="similarity">
    <text evidence="9">Belongs to the SecD/SecF family. SecF subfamily.</text>
</comment>
<comment type="subunit">
    <text evidence="9">Forms a complex with SecD. Part of the essential Sec protein translocation apparatus which comprises SecA, SecYEG and auxiliary proteins SecDF. Other proteins may also be involved.</text>
</comment>
<keyword evidence="6 9" id="KW-1133">Transmembrane helix</keyword>
<dbReference type="GO" id="GO:0006605">
    <property type="term" value="P:protein targeting"/>
    <property type="evidence" value="ECO:0007669"/>
    <property type="project" value="UniProtKB-UniRule"/>
</dbReference>
<keyword evidence="8 9" id="KW-0472">Membrane</keyword>
<dbReference type="InterPro" id="IPR022813">
    <property type="entry name" value="SecD/SecF_arch_bac"/>
</dbReference>
<dbReference type="Pfam" id="PF07549">
    <property type="entry name" value="Sec_GG"/>
    <property type="match status" value="1"/>
</dbReference>